<evidence type="ECO:0000313" key="2">
    <source>
        <dbReference type="EMBL" id="KAK3268803.1"/>
    </source>
</evidence>
<comment type="caution">
    <text evidence="2">The sequence shown here is derived from an EMBL/GenBank/DDBJ whole genome shotgun (WGS) entry which is preliminary data.</text>
</comment>
<dbReference type="EMBL" id="LGRX02011571">
    <property type="protein sequence ID" value="KAK3268803.1"/>
    <property type="molecule type" value="Genomic_DNA"/>
</dbReference>
<evidence type="ECO:0000313" key="3">
    <source>
        <dbReference type="Proteomes" id="UP001190700"/>
    </source>
</evidence>
<proteinExistence type="predicted"/>
<gene>
    <name evidence="2" type="ORF">CYMTET_22710</name>
</gene>
<accession>A0AAE0L1P0</accession>
<organism evidence="2 3">
    <name type="scientific">Cymbomonas tetramitiformis</name>
    <dbReference type="NCBI Taxonomy" id="36881"/>
    <lineage>
        <taxon>Eukaryota</taxon>
        <taxon>Viridiplantae</taxon>
        <taxon>Chlorophyta</taxon>
        <taxon>Pyramimonadophyceae</taxon>
        <taxon>Pyramimonadales</taxon>
        <taxon>Pyramimonadaceae</taxon>
        <taxon>Cymbomonas</taxon>
    </lineage>
</organism>
<reference evidence="2 3" key="1">
    <citation type="journal article" date="2015" name="Genome Biol. Evol.">
        <title>Comparative Genomics of a Bacterivorous Green Alga Reveals Evolutionary Causalities and Consequences of Phago-Mixotrophic Mode of Nutrition.</title>
        <authorList>
            <person name="Burns J.A."/>
            <person name="Paasch A."/>
            <person name="Narechania A."/>
            <person name="Kim E."/>
        </authorList>
    </citation>
    <scope>NUCLEOTIDE SEQUENCE [LARGE SCALE GENOMIC DNA]</scope>
    <source>
        <strain evidence="2 3">PLY_AMNH</strain>
    </source>
</reference>
<protein>
    <submittedName>
        <fullName evidence="2">Uncharacterized protein</fullName>
    </submittedName>
</protein>
<name>A0AAE0L1P0_9CHLO</name>
<feature type="compositionally biased region" description="Low complexity" evidence="1">
    <location>
        <begin position="17"/>
        <end position="29"/>
    </location>
</feature>
<dbReference type="Proteomes" id="UP001190700">
    <property type="component" value="Unassembled WGS sequence"/>
</dbReference>
<sequence length="114" mass="11751">MAGSTDASHPVKPKPTPGAAAAAGSEVPPVQLELQLLAQDETPTGSPRCGNVTASGQSEAARSAVPASERADQCSTSRNLRVPGREDDATTKKATPGDAELEKLKNSRTVRMLT</sequence>
<evidence type="ECO:0000256" key="1">
    <source>
        <dbReference type="SAM" id="MobiDB-lite"/>
    </source>
</evidence>
<dbReference type="AlphaFoldDB" id="A0AAE0L1P0"/>
<keyword evidence="3" id="KW-1185">Reference proteome</keyword>
<feature type="region of interest" description="Disordered" evidence="1">
    <location>
        <begin position="1"/>
        <end position="114"/>
    </location>
</feature>